<dbReference type="RefSeq" id="WP_145458821.1">
    <property type="nucleotide sequence ID" value="NZ_CP036317.1"/>
</dbReference>
<reference evidence="1 2" key="1">
    <citation type="submission" date="2019-02" db="EMBL/GenBank/DDBJ databases">
        <title>Deep-cultivation of Planctomycetes and their phenomic and genomic characterization uncovers novel biology.</title>
        <authorList>
            <person name="Wiegand S."/>
            <person name="Jogler M."/>
            <person name="Boedeker C."/>
            <person name="Pinto D."/>
            <person name="Vollmers J."/>
            <person name="Rivas-Marin E."/>
            <person name="Kohn T."/>
            <person name="Peeters S.H."/>
            <person name="Heuer A."/>
            <person name="Rast P."/>
            <person name="Oberbeckmann S."/>
            <person name="Bunk B."/>
            <person name="Jeske O."/>
            <person name="Meyerdierks A."/>
            <person name="Storesund J.E."/>
            <person name="Kallscheuer N."/>
            <person name="Luecker S."/>
            <person name="Lage O.M."/>
            <person name="Pohl T."/>
            <person name="Merkel B.J."/>
            <person name="Hornburger P."/>
            <person name="Mueller R.-W."/>
            <person name="Bruemmer F."/>
            <person name="Labrenz M."/>
            <person name="Spormann A.M."/>
            <person name="Op den Camp H."/>
            <person name="Overmann J."/>
            <person name="Amann R."/>
            <person name="Jetten M.S.M."/>
            <person name="Mascher T."/>
            <person name="Medema M.H."/>
            <person name="Devos D.P."/>
            <person name="Kaster A.-K."/>
            <person name="Ovreas L."/>
            <person name="Rohde M."/>
            <person name="Galperin M.Y."/>
            <person name="Jogler C."/>
        </authorList>
    </citation>
    <scope>NUCLEOTIDE SEQUENCE [LARGE SCALE GENOMIC DNA]</scope>
    <source>
        <strain evidence="1 2">Pan153</strain>
    </source>
</reference>
<sequence>MSHKLAQELMDEFAIVTGLRGEAPPRRYLWTDAFALCNYLGLYHRTKDESYLQLSQDLIQQVHHTLGRHRPESPQQGWISGLTEAEGEEHPTLGGLRIGKQLDERAPDEPFDDRLEWDRDGQYFHYLTKWIHALNRAHQEFGQQQYLDWSIELAVVAHKAFTYERPLENSRRMYWKMSIDLSRPLVDSMGHHDPLDGLITSLELLSAVDRAGEQNEVLTYIIPDSQQMCAQGNWATEDPLGIGGLLDAAIRLLQADVSHRSELQALLIQLLREARLSLEYYSRLDQLDGLAERRLAFRELGLSLSLRGLELLSSAAKPDAATAGLIAGLLDYLPLADQIEAFWSEPRHRRADTWINHGDINSVMLATSLAPDGYFGM</sequence>
<evidence type="ECO:0000313" key="1">
    <source>
        <dbReference type="EMBL" id="QDV20560.1"/>
    </source>
</evidence>
<evidence type="ECO:0000313" key="2">
    <source>
        <dbReference type="Proteomes" id="UP000320839"/>
    </source>
</evidence>
<name>A0A518FW95_9PLAN</name>
<accession>A0A518FW95</accession>
<dbReference type="InterPro" id="IPR008928">
    <property type="entry name" value="6-hairpin_glycosidase_sf"/>
</dbReference>
<dbReference type="AlphaFoldDB" id="A0A518FW95"/>
<dbReference type="GO" id="GO:0005975">
    <property type="term" value="P:carbohydrate metabolic process"/>
    <property type="evidence" value="ECO:0007669"/>
    <property type="project" value="InterPro"/>
</dbReference>
<dbReference type="EMBL" id="CP036317">
    <property type="protein sequence ID" value="QDV20560.1"/>
    <property type="molecule type" value="Genomic_DNA"/>
</dbReference>
<gene>
    <name evidence="1" type="ORF">Pan153_52360</name>
</gene>
<organism evidence="1 2">
    <name type="scientific">Gimesia panareensis</name>
    <dbReference type="NCBI Taxonomy" id="2527978"/>
    <lineage>
        <taxon>Bacteria</taxon>
        <taxon>Pseudomonadati</taxon>
        <taxon>Planctomycetota</taxon>
        <taxon>Planctomycetia</taxon>
        <taxon>Planctomycetales</taxon>
        <taxon>Planctomycetaceae</taxon>
        <taxon>Gimesia</taxon>
    </lineage>
</organism>
<proteinExistence type="predicted"/>
<dbReference type="Proteomes" id="UP000320839">
    <property type="component" value="Chromosome"/>
</dbReference>
<dbReference type="SUPFAM" id="SSF48208">
    <property type="entry name" value="Six-hairpin glycosidases"/>
    <property type="match status" value="1"/>
</dbReference>
<protein>
    <submittedName>
        <fullName evidence="1">Uncharacterized protein</fullName>
    </submittedName>
</protein>
<dbReference type="OrthoDB" id="1416286at2"/>